<dbReference type="GO" id="GO:0008237">
    <property type="term" value="F:metallopeptidase activity"/>
    <property type="evidence" value="ECO:0007669"/>
    <property type="project" value="UniProtKB-KW"/>
</dbReference>
<proteinExistence type="predicted"/>
<sequence>MARVSAEQVLHTLKKNGTYDAMRQELQSAFANSERGREFETRLKEIMKSVSEERAYLRSSDKKQLLERRIAEQLEQSGLLDRMGTEARNFWLVAERQRTLNQRIKQAVGEAAQSSEYVEDVASRPLEIDPPRIPAHGSGHPPRTHSFYRRGDTVAAFAALSDPLCNESQYICIMAEIIACDSEHNAYTISDMDAQEGVQGTWVAQWDQLIAIKKPYEYMYKVGEQVYALYRDDSSAHTQVTTEFFPGRVEHIGPVSLAIRFDTGELGHVYYDEAFAAGRIGFLRRYSEERRKADAHDAMVEFQGKTIPSFTGFWPQVARPGLGKHGRKVRYRQMPPLLAPCEPPPIKASSAESLSPSSDMDIAGSSSGAPSPLPQKPSLQLPPPPPPPPTKPLLPPPPPPLPSGPGPGSEIPNFPLLPKQVTKQVPKQAASSDEEGEIDNAEDGEVDIPINPQPQTDIRRDTSDTATTRLREAPTAGNSMRSQRPSAVRSRSRVLKAPLGGTAVARRAGKETCLLGVATIVEAMDRATLIAVTLMLHGTLTVVALRLADAMRGIFLDLVEAEDRILDHCPDRGPGPDLAREPMIRFQGSVNKYMEMKMAMAMDRCSNRILLQNKPLFNIYRPTLAVRDNQLNATLETSIEIAIKHLFDRYAIDAGSVRITDAYKDSVSGISHIYACQFINDLPVVNGLANINVNSKGQVISSGHSFATVNSSLTCSNGHKIHSDRSDRHVNDDGDSLKSALKSLAAYTNTNTQTLLCTTGFDTE</sequence>
<dbReference type="Pfam" id="PF05205">
    <property type="entry name" value="COMPASS-Shg1"/>
    <property type="match status" value="1"/>
</dbReference>
<feature type="domain" description="FTP" evidence="9">
    <location>
        <begin position="658"/>
        <end position="706"/>
    </location>
</feature>
<evidence type="ECO:0000259" key="8">
    <source>
        <dbReference type="Pfam" id="PF07039"/>
    </source>
</evidence>
<evidence type="ECO:0000256" key="1">
    <source>
        <dbReference type="ARBA" id="ARBA00022670"/>
    </source>
</evidence>
<dbReference type="InterPro" id="IPR055264">
    <property type="entry name" value="BOD1/SHG1_dom"/>
</dbReference>
<evidence type="ECO:0000259" key="7">
    <source>
        <dbReference type="Pfam" id="PF05205"/>
    </source>
</evidence>
<keyword evidence="5" id="KW-0482">Metalloprotease</keyword>
<evidence type="ECO:0000313" key="11">
    <source>
        <dbReference type="Proteomes" id="UP001145021"/>
    </source>
</evidence>
<name>A0A9W7XCZ9_9FUNG</name>
<feature type="compositionally biased region" description="Pro residues" evidence="6">
    <location>
        <begin position="337"/>
        <end position="346"/>
    </location>
</feature>
<keyword evidence="11" id="KW-1185">Reference proteome</keyword>
<dbReference type="GO" id="GO:0006508">
    <property type="term" value="P:proteolysis"/>
    <property type="evidence" value="ECO:0007669"/>
    <property type="project" value="UniProtKB-KW"/>
</dbReference>
<feature type="compositionally biased region" description="Acidic residues" evidence="6">
    <location>
        <begin position="432"/>
        <end position="446"/>
    </location>
</feature>
<accession>A0A9W7XCZ9</accession>
<dbReference type="InterPro" id="IPR010750">
    <property type="entry name" value="SGF29_tudor-like_dom"/>
</dbReference>
<dbReference type="PANTHER" id="PTHR33478">
    <property type="entry name" value="EXTRACELLULAR METALLOPROTEINASE MEP"/>
    <property type="match status" value="1"/>
</dbReference>
<dbReference type="InterPro" id="IPR011096">
    <property type="entry name" value="FTP_domain"/>
</dbReference>
<feature type="domain" description="SGF29 C-terminal" evidence="8">
    <location>
        <begin position="166"/>
        <end position="251"/>
    </location>
</feature>
<evidence type="ECO:0000256" key="2">
    <source>
        <dbReference type="ARBA" id="ARBA00022723"/>
    </source>
</evidence>
<reference evidence="10" key="1">
    <citation type="submission" date="2022-07" db="EMBL/GenBank/DDBJ databases">
        <title>Phylogenomic reconstructions and comparative analyses of Kickxellomycotina fungi.</title>
        <authorList>
            <person name="Reynolds N.K."/>
            <person name="Stajich J.E."/>
            <person name="Barry K."/>
            <person name="Grigoriev I.V."/>
            <person name="Crous P."/>
            <person name="Smith M.E."/>
        </authorList>
    </citation>
    <scope>NUCLEOTIDE SEQUENCE</scope>
    <source>
        <strain evidence="10">NBRC 105413</strain>
    </source>
</reference>
<evidence type="ECO:0000313" key="10">
    <source>
        <dbReference type="EMBL" id="KAJ1641923.1"/>
    </source>
</evidence>
<dbReference type="Proteomes" id="UP001145021">
    <property type="component" value="Unassembled WGS sequence"/>
</dbReference>
<protein>
    <submittedName>
        <fullName evidence="10">Uncharacterized protein</fullName>
    </submittedName>
</protein>
<feature type="compositionally biased region" description="Polar residues" evidence="6">
    <location>
        <begin position="421"/>
        <end position="431"/>
    </location>
</feature>
<comment type="caution">
    <text evidence="10">The sequence shown here is derived from an EMBL/GenBank/DDBJ whole genome shotgun (WGS) entry which is preliminary data.</text>
</comment>
<dbReference type="EMBL" id="JANBOH010000551">
    <property type="protein sequence ID" value="KAJ1641923.1"/>
    <property type="molecule type" value="Genomic_DNA"/>
</dbReference>
<dbReference type="InterPro" id="IPR050371">
    <property type="entry name" value="Fungal_virulence_M36"/>
</dbReference>
<evidence type="ECO:0000256" key="3">
    <source>
        <dbReference type="ARBA" id="ARBA00022801"/>
    </source>
</evidence>
<dbReference type="AlphaFoldDB" id="A0A9W7XCZ9"/>
<keyword evidence="2" id="KW-0479">Metal-binding</keyword>
<dbReference type="Pfam" id="PF07039">
    <property type="entry name" value="SGF29_Tudor"/>
    <property type="match status" value="1"/>
</dbReference>
<evidence type="ECO:0000256" key="4">
    <source>
        <dbReference type="ARBA" id="ARBA00022833"/>
    </source>
</evidence>
<dbReference type="Pfam" id="PF07504">
    <property type="entry name" value="FTP"/>
    <property type="match status" value="1"/>
</dbReference>
<keyword evidence="1" id="KW-0645">Protease</keyword>
<keyword evidence="4" id="KW-0862">Zinc</keyword>
<feature type="domain" description="BOD1/SHG1" evidence="7">
    <location>
        <begin position="9"/>
        <end position="84"/>
    </location>
</feature>
<dbReference type="GO" id="GO:0046872">
    <property type="term" value="F:metal ion binding"/>
    <property type="evidence" value="ECO:0007669"/>
    <property type="project" value="UniProtKB-KW"/>
</dbReference>
<feature type="region of interest" description="Disordered" evidence="6">
    <location>
        <begin position="336"/>
        <end position="494"/>
    </location>
</feature>
<dbReference type="PANTHER" id="PTHR33478:SF1">
    <property type="entry name" value="EXTRACELLULAR METALLOPROTEINASE MEP"/>
    <property type="match status" value="1"/>
</dbReference>
<organism evidence="10 11">
    <name type="scientific">Coemansia asiatica</name>
    <dbReference type="NCBI Taxonomy" id="1052880"/>
    <lineage>
        <taxon>Eukaryota</taxon>
        <taxon>Fungi</taxon>
        <taxon>Fungi incertae sedis</taxon>
        <taxon>Zoopagomycota</taxon>
        <taxon>Kickxellomycotina</taxon>
        <taxon>Kickxellomycetes</taxon>
        <taxon>Kickxellales</taxon>
        <taxon>Kickxellaceae</taxon>
        <taxon>Coemansia</taxon>
    </lineage>
</organism>
<feature type="compositionally biased region" description="Low complexity" evidence="6">
    <location>
        <begin position="349"/>
        <end position="370"/>
    </location>
</feature>
<evidence type="ECO:0000259" key="9">
    <source>
        <dbReference type="Pfam" id="PF07504"/>
    </source>
</evidence>
<feature type="compositionally biased region" description="Polar residues" evidence="6">
    <location>
        <begin position="476"/>
        <end position="485"/>
    </location>
</feature>
<keyword evidence="3" id="KW-0378">Hydrolase</keyword>
<feature type="compositionally biased region" description="Pro residues" evidence="6">
    <location>
        <begin position="371"/>
        <end position="405"/>
    </location>
</feature>
<gene>
    <name evidence="10" type="ORF">LPJ64_006176</name>
</gene>
<evidence type="ECO:0000256" key="6">
    <source>
        <dbReference type="SAM" id="MobiDB-lite"/>
    </source>
</evidence>
<evidence type="ECO:0000256" key="5">
    <source>
        <dbReference type="ARBA" id="ARBA00023049"/>
    </source>
</evidence>